<dbReference type="Proteomes" id="UP000189911">
    <property type="component" value="Chromosome E"/>
</dbReference>
<organism evidence="2 3">
    <name type="scientific">Lachancea nothofagi CBS 11611</name>
    <dbReference type="NCBI Taxonomy" id="1266666"/>
    <lineage>
        <taxon>Eukaryota</taxon>
        <taxon>Fungi</taxon>
        <taxon>Dikarya</taxon>
        <taxon>Ascomycota</taxon>
        <taxon>Saccharomycotina</taxon>
        <taxon>Saccharomycetes</taxon>
        <taxon>Saccharomycetales</taxon>
        <taxon>Saccharomycetaceae</taxon>
        <taxon>Lachancea</taxon>
    </lineage>
</organism>
<evidence type="ECO:0000313" key="3">
    <source>
        <dbReference type="Proteomes" id="UP000189911"/>
    </source>
</evidence>
<gene>
    <name evidence="2" type="ORF">LANO_0E05006G</name>
</gene>
<feature type="region of interest" description="Disordered" evidence="1">
    <location>
        <begin position="192"/>
        <end position="286"/>
    </location>
</feature>
<accession>A0A1G4JSP1</accession>
<reference evidence="3" key="1">
    <citation type="submission" date="2016-03" db="EMBL/GenBank/DDBJ databases">
        <authorList>
            <person name="Devillers Hugo."/>
        </authorList>
    </citation>
    <scope>NUCLEOTIDE SEQUENCE [LARGE SCALE GENOMIC DNA]</scope>
</reference>
<feature type="compositionally biased region" description="Low complexity" evidence="1">
    <location>
        <begin position="277"/>
        <end position="286"/>
    </location>
</feature>
<feature type="compositionally biased region" description="Polar residues" evidence="1">
    <location>
        <begin position="243"/>
        <end position="267"/>
    </location>
</feature>
<sequence>MESRQMSPQKEQEIALKILERAELAQMTRQLKMGLSKVATPKKSSRDNARPKTRMSPVKLNMPPIARENTRVSPLKRNRADQESELSPNGAEEEHQDKTEPDAITRPSTPPRSVQKTRRRSLHSEREDGTDPAELAVPRTPISSRETNDLGADLLMYLATSPYTSAKSTTLQGPQTPSAAVGASQGKILTTPSLQQQQHSSGDAVRLSHIKNQPPSSSSSSSHFGFKVPNHTSSSTAHHETPSHSSSSQFSEIMDSPQVSFYMTSSSPRKRKGSVPSATAAATTTSTISANTQTLAVPGTPSRELRTAQLLATPNFNMGDYVHNLFSPSPRFTSGSVRDAKRE</sequence>
<dbReference type="AlphaFoldDB" id="A0A1G4JSP1"/>
<feature type="region of interest" description="Disordered" evidence="1">
    <location>
        <begin position="32"/>
        <end position="147"/>
    </location>
</feature>
<proteinExistence type="predicted"/>
<evidence type="ECO:0000313" key="2">
    <source>
        <dbReference type="EMBL" id="SCU93866.1"/>
    </source>
</evidence>
<feature type="compositionally biased region" description="Polar residues" evidence="1">
    <location>
        <begin position="192"/>
        <end position="201"/>
    </location>
</feature>
<protein>
    <submittedName>
        <fullName evidence="2">LANO_0E05006g1_1</fullName>
    </submittedName>
</protein>
<evidence type="ECO:0000256" key="1">
    <source>
        <dbReference type="SAM" id="MobiDB-lite"/>
    </source>
</evidence>
<feature type="compositionally biased region" description="Basic and acidic residues" evidence="1">
    <location>
        <begin position="92"/>
        <end position="103"/>
    </location>
</feature>
<name>A0A1G4JSP1_9SACH</name>
<dbReference type="EMBL" id="LT598451">
    <property type="protein sequence ID" value="SCU93866.1"/>
    <property type="molecule type" value="Genomic_DNA"/>
</dbReference>
<dbReference type="OrthoDB" id="2163387at2759"/>
<keyword evidence="3" id="KW-1185">Reference proteome</keyword>